<dbReference type="AlphaFoldDB" id="A0A6J6FEM4"/>
<reference evidence="1" key="1">
    <citation type="submission" date="2020-05" db="EMBL/GenBank/DDBJ databases">
        <authorList>
            <person name="Chiriac C."/>
            <person name="Salcher M."/>
            <person name="Ghai R."/>
            <person name="Kavagutti S V."/>
        </authorList>
    </citation>
    <scope>NUCLEOTIDE SEQUENCE</scope>
</reference>
<accession>A0A6J6FEM4</accession>
<organism evidence="1">
    <name type="scientific">freshwater metagenome</name>
    <dbReference type="NCBI Taxonomy" id="449393"/>
    <lineage>
        <taxon>unclassified sequences</taxon>
        <taxon>metagenomes</taxon>
        <taxon>ecological metagenomes</taxon>
    </lineage>
</organism>
<protein>
    <submittedName>
        <fullName evidence="1">Unannotated protein</fullName>
    </submittedName>
</protein>
<sequence>MSKTAAIGGTFDQTRKIGNDEFKIVFYPNDSKVWFECGEGVIGNLGLRR</sequence>
<dbReference type="EMBL" id="CAEZTR010000131">
    <property type="protein sequence ID" value="CAB4587341.1"/>
    <property type="molecule type" value="Genomic_DNA"/>
</dbReference>
<name>A0A6J6FEM4_9ZZZZ</name>
<evidence type="ECO:0000313" key="1">
    <source>
        <dbReference type="EMBL" id="CAB4587341.1"/>
    </source>
</evidence>
<proteinExistence type="predicted"/>
<gene>
    <name evidence="1" type="ORF">UFOPK1711_01607</name>
</gene>